<organism evidence="9 10">
    <name type="scientific">Paenibacillus whitsoniae</name>
    <dbReference type="NCBI Taxonomy" id="2496558"/>
    <lineage>
        <taxon>Bacteria</taxon>
        <taxon>Bacillati</taxon>
        <taxon>Bacillota</taxon>
        <taxon>Bacilli</taxon>
        <taxon>Bacillales</taxon>
        <taxon>Paenibacillaceae</taxon>
        <taxon>Paenibacillus</taxon>
    </lineage>
</organism>
<keyword evidence="3" id="KW-1003">Cell membrane</keyword>
<feature type="transmembrane region" description="Helical" evidence="7">
    <location>
        <begin position="223"/>
        <end position="245"/>
    </location>
</feature>
<evidence type="ECO:0000259" key="8">
    <source>
        <dbReference type="Pfam" id="PF00892"/>
    </source>
</evidence>
<dbReference type="SUPFAM" id="SSF103481">
    <property type="entry name" value="Multidrug resistance efflux transporter EmrE"/>
    <property type="match status" value="2"/>
</dbReference>
<feature type="transmembrane region" description="Helical" evidence="7">
    <location>
        <begin position="102"/>
        <end position="119"/>
    </location>
</feature>
<evidence type="ECO:0000256" key="2">
    <source>
        <dbReference type="ARBA" id="ARBA00007362"/>
    </source>
</evidence>
<feature type="transmembrane region" description="Helical" evidence="7">
    <location>
        <begin position="154"/>
        <end position="174"/>
    </location>
</feature>
<dbReference type="Pfam" id="PF00892">
    <property type="entry name" value="EamA"/>
    <property type="match status" value="2"/>
</dbReference>
<feature type="transmembrane region" description="Helical" evidence="7">
    <location>
        <begin position="257"/>
        <end position="274"/>
    </location>
</feature>
<dbReference type="EMBL" id="RXHU01000015">
    <property type="protein sequence ID" value="RTE10710.1"/>
    <property type="molecule type" value="Genomic_DNA"/>
</dbReference>
<dbReference type="RefSeq" id="WP_126140173.1">
    <property type="nucleotide sequence ID" value="NZ_RXHU01000015.1"/>
</dbReference>
<feature type="domain" description="EamA" evidence="8">
    <location>
        <begin position="10"/>
        <end position="142"/>
    </location>
</feature>
<sequence length="319" mass="33857">MTKFHGRKLAYSFAVLNATIIGFSFLFAKIALDYASPLDTLTLRFAASFAVMSIPVVFGWTKLNYRGKPLHKVLLLAAMYPLGFFTLQAYGLKHASSAEAGILYAFTPIATMMLASLFLKETTTVFQKLSVLLSVAGVVFIFAMKGGGIDLSNLMGIGFLLLTCLAFAGYSVMARSLASQFSPAEITYLMLGTGFVTFSIVSLTTHGAAGTLDLLFQPLASSVFVASILFLGVISSLVTALTSNYVLSILSASRMSVFSNLSTIVSIGAGAIFLGERITAAAIIGSIFIICGVVGANRQKQHQANHTRASVKTRDSSAS</sequence>
<evidence type="ECO:0000256" key="3">
    <source>
        <dbReference type="ARBA" id="ARBA00022475"/>
    </source>
</evidence>
<dbReference type="InterPro" id="IPR037185">
    <property type="entry name" value="EmrE-like"/>
</dbReference>
<feature type="transmembrane region" description="Helical" evidence="7">
    <location>
        <begin position="9"/>
        <end position="31"/>
    </location>
</feature>
<dbReference type="Proteomes" id="UP000276128">
    <property type="component" value="Unassembled WGS sequence"/>
</dbReference>
<dbReference type="InterPro" id="IPR000620">
    <property type="entry name" value="EamA_dom"/>
</dbReference>
<evidence type="ECO:0000256" key="1">
    <source>
        <dbReference type="ARBA" id="ARBA00004651"/>
    </source>
</evidence>
<comment type="caution">
    <text evidence="9">The sequence shown here is derived from an EMBL/GenBank/DDBJ whole genome shotgun (WGS) entry which is preliminary data.</text>
</comment>
<feature type="transmembrane region" description="Helical" evidence="7">
    <location>
        <begin position="43"/>
        <end position="61"/>
    </location>
</feature>
<evidence type="ECO:0000256" key="6">
    <source>
        <dbReference type="ARBA" id="ARBA00023136"/>
    </source>
</evidence>
<proteinExistence type="inferred from homology"/>
<dbReference type="PANTHER" id="PTHR32322:SF18">
    <property type="entry name" value="S-ADENOSYLMETHIONINE_S-ADENOSYLHOMOCYSTEINE TRANSPORTER"/>
    <property type="match status" value="1"/>
</dbReference>
<evidence type="ECO:0000313" key="9">
    <source>
        <dbReference type="EMBL" id="RTE10710.1"/>
    </source>
</evidence>
<dbReference type="InterPro" id="IPR050638">
    <property type="entry name" value="AA-Vitamin_Transporters"/>
</dbReference>
<comment type="similarity">
    <text evidence="2">Belongs to the EamA transporter family.</text>
</comment>
<keyword evidence="4 7" id="KW-0812">Transmembrane</keyword>
<evidence type="ECO:0000313" key="10">
    <source>
        <dbReference type="Proteomes" id="UP000276128"/>
    </source>
</evidence>
<keyword evidence="6 7" id="KW-0472">Membrane</keyword>
<name>A0A3S0IDS6_9BACL</name>
<feature type="transmembrane region" description="Helical" evidence="7">
    <location>
        <begin position="186"/>
        <end position="203"/>
    </location>
</feature>
<reference evidence="9 10" key="1">
    <citation type="submission" date="2018-12" db="EMBL/GenBank/DDBJ databases">
        <title>Bacillus ochoae sp. nov., Paenibacillus whitsoniae sp. nov., Paenibacillus spiritus sp. nov. Isolated from the Mars Exploration Rover during spacecraft assembly.</title>
        <authorList>
            <person name="Seuylemezian A."/>
            <person name="Vaishampayan P."/>
        </authorList>
    </citation>
    <scope>NUCLEOTIDE SEQUENCE [LARGE SCALE GENOMIC DNA]</scope>
    <source>
        <strain evidence="9 10">MER 54</strain>
    </source>
</reference>
<evidence type="ECO:0000256" key="7">
    <source>
        <dbReference type="SAM" id="Phobius"/>
    </source>
</evidence>
<comment type="subcellular location">
    <subcellularLocation>
        <location evidence="1">Cell membrane</location>
        <topology evidence="1">Multi-pass membrane protein</topology>
    </subcellularLocation>
</comment>
<dbReference type="OrthoDB" id="1682095at2"/>
<evidence type="ECO:0000256" key="4">
    <source>
        <dbReference type="ARBA" id="ARBA00022692"/>
    </source>
</evidence>
<dbReference type="AlphaFoldDB" id="A0A3S0IDS6"/>
<accession>A0A3S0IDS6</accession>
<feature type="transmembrane region" description="Helical" evidence="7">
    <location>
        <begin position="131"/>
        <end position="148"/>
    </location>
</feature>
<feature type="domain" description="EamA" evidence="8">
    <location>
        <begin position="155"/>
        <end position="296"/>
    </location>
</feature>
<feature type="transmembrane region" description="Helical" evidence="7">
    <location>
        <begin position="73"/>
        <end position="90"/>
    </location>
</feature>
<evidence type="ECO:0000256" key="5">
    <source>
        <dbReference type="ARBA" id="ARBA00022989"/>
    </source>
</evidence>
<feature type="transmembrane region" description="Helical" evidence="7">
    <location>
        <begin position="280"/>
        <end position="298"/>
    </location>
</feature>
<gene>
    <name evidence="9" type="ORF">EJQ19_05410</name>
</gene>
<dbReference type="PANTHER" id="PTHR32322">
    <property type="entry name" value="INNER MEMBRANE TRANSPORTER"/>
    <property type="match status" value="1"/>
</dbReference>
<protein>
    <submittedName>
        <fullName evidence="9">DMT family transporter</fullName>
    </submittedName>
</protein>
<keyword evidence="10" id="KW-1185">Reference proteome</keyword>
<keyword evidence="5 7" id="KW-1133">Transmembrane helix</keyword>
<dbReference type="GO" id="GO:0005886">
    <property type="term" value="C:plasma membrane"/>
    <property type="evidence" value="ECO:0007669"/>
    <property type="project" value="UniProtKB-SubCell"/>
</dbReference>